<dbReference type="EMBL" id="OC872212">
    <property type="protein sequence ID" value="CAD7635765.1"/>
    <property type="molecule type" value="Genomic_DNA"/>
</dbReference>
<gene>
    <name evidence="12" type="ORF">OSB1V03_LOCUS16156</name>
</gene>
<accession>A0A7R9L6S6</accession>
<reference evidence="12" key="1">
    <citation type="submission" date="2020-11" db="EMBL/GenBank/DDBJ databases">
        <authorList>
            <person name="Tran Van P."/>
        </authorList>
    </citation>
    <scope>NUCLEOTIDE SEQUENCE</scope>
</reference>
<feature type="non-terminal residue" evidence="12">
    <location>
        <position position="559"/>
    </location>
</feature>
<feature type="transmembrane region" description="Helical" evidence="10">
    <location>
        <begin position="321"/>
        <end position="347"/>
    </location>
</feature>
<sequence>MTKPVAESDPQKCDKCYETVENQELILKIIQDKLNECNELKKRDNDSDTESVKYCCVCKKFTTDSQESDGVYNKYKSKDGNPANSYGTINPVVVINMFKDEDHIGAGGVINEAFLNNEDNTHFDLRIIPEVSEEYQMDPTLERPTPIGDNPFGHSDKWRTASRKSMASTKSHNSTQLRTMTPSARRRSSAITSNASEKRRESIRNMLFGDPELSLRRFSQDIRSTLNEEKELSDEYETYKVIFLQVFLPFLIAGFGNVGAGLILDYVQHWDVFQNVSELFILVASFLGFKGNLEMTLAARLSTQANLGNLDKPCQQWGMGVGNIILIQCQAIVVALLAAIFAILVNILKDWEFQTDHCLLICATSLITASVTGFLLASLMIAVIILARKAGVNPDNCSTLIAAFLGDISAVVMLSGTAKLLYNVRHIQWIAPTFIVIFLALLPFFIFIAKNNEYTRDLIDRGWYPIIIAMFVSSIGGFIFDFAVSIFETIAIFQPIINGVGANLVAVQASRISTYLHQRCALGEKPPISCKVNTDICQLPHHVFMGSNTNVRTARLLLI</sequence>
<feature type="transmembrane region" description="Helical" evidence="10">
    <location>
        <begin position="359"/>
        <end position="387"/>
    </location>
</feature>
<proteinExistence type="inferred from homology"/>
<evidence type="ECO:0000256" key="3">
    <source>
        <dbReference type="ARBA" id="ARBA00022448"/>
    </source>
</evidence>
<evidence type="ECO:0000256" key="4">
    <source>
        <dbReference type="ARBA" id="ARBA00022692"/>
    </source>
</evidence>
<evidence type="ECO:0000256" key="7">
    <source>
        <dbReference type="ARBA" id="ARBA00023065"/>
    </source>
</evidence>
<feature type="transmembrane region" description="Helical" evidence="10">
    <location>
        <begin position="462"/>
        <end position="484"/>
    </location>
</feature>
<keyword evidence="3" id="KW-0813">Transport</keyword>
<keyword evidence="8 10" id="KW-0472">Membrane</keyword>
<evidence type="ECO:0000313" key="13">
    <source>
        <dbReference type="Proteomes" id="UP000759131"/>
    </source>
</evidence>
<protein>
    <recommendedName>
        <fullName evidence="11">SLC41A/MgtE integral membrane domain-containing protein</fullName>
    </recommendedName>
</protein>
<evidence type="ECO:0000259" key="11">
    <source>
        <dbReference type="Pfam" id="PF01769"/>
    </source>
</evidence>
<feature type="region of interest" description="Disordered" evidence="9">
    <location>
        <begin position="163"/>
        <end position="198"/>
    </location>
</feature>
<dbReference type="PANTHER" id="PTHR16228:SF7">
    <property type="entry name" value="SLC41A_MGTE INTEGRAL MEMBRANE DOMAIN-CONTAINING PROTEIN"/>
    <property type="match status" value="1"/>
</dbReference>
<dbReference type="GO" id="GO:0008324">
    <property type="term" value="F:monoatomic cation transmembrane transporter activity"/>
    <property type="evidence" value="ECO:0007669"/>
    <property type="project" value="InterPro"/>
</dbReference>
<feature type="compositionally biased region" description="Polar residues" evidence="9">
    <location>
        <begin position="163"/>
        <end position="182"/>
    </location>
</feature>
<keyword evidence="5" id="KW-0460">Magnesium</keyword>
<evidence type="ECO:0000256" key="5">
    <source>
        <dbReference type="ARBA" id="ARBA00022842"/>
    </source>
</evidence>
<dbReference type="GO" id="GO:0005886">
    <property type="term" value="C:plasma membrane"/>
    <property type="evidence" value="ECO:0007669"/>
    <property type="project" value="TreeGrafter"/>
</dbReference>
<dbReference type="AlphaFoldDB" id="A0A7R9L6S6"/>
<organism evidence="12">
    <name type="scientific">Medioppia subpectinata</name>
    <dbReference type="NCBI Taxonomy" id="1979941"/>
    <lineage>
        <taxon>Eukaryota</taxon>
        <taxon>Metazoa</taxon>
        <taxon>Ecdysozoa</taxon>
        <taxon>Arthropoda</taxon>
        <taxon>Chelicerata</taxon>
        <taxon>Arachnida</taxon>
        <taxon>Acari</taxon>
        <taxon>Acariformes</taxon>
        <taxon>Sarcoptiformes</taxon>
        <taxon>Oribatida</taxon>
        <taxon>Brachypylina</taxon>
        <taxon>Oppioidea</taxon>
        <taxon>Oppiidae</taxon>
        <taxon>Medioppia</taxon>
    </lineage>
</organism>
<feature type="transmembrane region" description="Helical" evidence="10">
    <location>
        <begin position="399"/>
        <end position="422"/>
    </location>
</feature>
<dbReference type="EMBL" id="CAJPIZ010017637">
    <property type="protein sequence ID" value="CAG2116195.1"/>
    <property type="molecule type" value="Genomic_DNA"/>
</dbReference>
<evidence type="ECO:0000256" key="1">
    <source>
        <dbReference type="ARBA" id="ARBA00004141"/>
    </source>
</evidence>
<evidence type="ECO:0000256" key="6">
    <source>
        <dbReference type="ARBA" id="ARBA00022989"/>
    </source>
</evidence>
<dbReference type="Gene3D" id="1.10.357.20">
    <property type="entry name" value="SLC41 divalent cation transporters, integral membrane domain"/>
    <property type="match status" value="1"/>
</dbReference>
<evidence type="ECO:0000256" key="9">
    <source>
        <dbReference type="SAM" id="MobiDB-lite"/>
    </source>
</evidence>
<feature type="transmembrane region" description="Helical" evidence="10">
    <location>
        <begin position="429"/>
        <end position="450"/>
    </location>
</feature>
<dbReference type="Pfam" id="PF01769">
    <property type="entry name" value="MgtE"/>
    <property type="match status" value="1"/>
</dbReference>
<evidence type="ECO:0000313" key="12">
    <source>
        <dbReference type="EMBL" id="CAD7635765.1"/>
    </source>
</evidence>
<comment type="similarity">
    <text evidence="2">Belongs to the SLC41A transporter family.</text>
</comment>
<evidence type="ECO:0000256" key="2">
    <source>
        <dbReference type="ARBA" id="ARBA00009749"/>
    </source>
</evidence>
<dbReference type="SUPFAM" id="SSF161093">
    <property type="entry name" value="MgtE membrane domain-like"/>
    <property type="match status" value="2"/>
</dbReference>
<dbReference type="InterPro" id="IPR045349">
    <property type="entry name" value="SLC41A1-3"/>
</dbReference>
<feature type="domain" description="SLC41A/MgtE integral membrane" evidence="11">
    <location>
        <begin position="286"/>
        <end position="416"/>
    </location>
</feature>
<dbReference type="InterPro" id="IPR006667">
    <property type="entry name" value="SLC41_membr_dom"/>
</dbReference>
<evidence type="ECO:0000256" key="10">
    <source>
        <dbReference type="SAM" id="Phobius"/>
    </source>
</evidence>
<comment type="subcellular location">
    <subcellularLocation>
        <location evidence="1">Membrane</location>
        <topology evidence="1">Multi-pass membrane protein</topology>
    </subcellularLocation>
</comment>
<dbReference type="OrthoDB" id="6514723at2759"/>
<keyword evidence="6 10" id="KW-1133">Transmembrane helix</keyword>
<dbReference type="PANTHER" id="PTHR16228">
    <property type="entry name" value="DIVALENT CATION TRANSPORTER SOLUTE CARRIER FAMILY 41"/>
    <property type="match status" value="1"/>
</dbReference>
<evidence type="ECO:0000256" key="8">
    <source>
        <dbReference type="ARBA" id="ARBA00023136"/>
    </source>
</evidence>
<dbReference type="InterPro" id="IPR036739">
    <property type="entry name" value="SLC41_membr_dom_sf"/>
</dbReference>
<feature type="transmembrane region" description="Helical" evidence="10">
    <location>
        <begin position="242"/>
        <end position="267"/>
    </location>
</feature>
<dbReference type="Proteomes" id="UP000759131">
    <property type="component" value="Unassembled WGS sequence"/>
</dbReference>
<name>A0A7R9L6S6_9ACAR</name>
<keyword evidence="13" id="KW-1185">Reference proteome</keyword>
<feature type="transmembrane region" description="Helical" evidence="10">
    <location>
        <begin position="279"/>
        <end position="301"/>
    </location>
</feature>
<keyword evidence="7" id="KW-0406">Ion transport</keyword>
<dbReference type="FunFam" id="1.10.357.20:FF:000001">
    <property type="entry name" value="Solute carrier family 41 member 2"/>
    <property type="match status" value="1"/>
</dbReference>
<keyword evidence="4 10" id="KW-0812">Transmembrane</keyword>